<reference evidence="5 6" key="1">
    <citation type="journal article" date="2015" name="Genome Biol. Evol.">
        <title>Phylogenomic analyses indicate that early fungi evolved digesting cell walls of algal ancestors of land plants.</title>
        <authorList>
            <person name="Chang Y."/>
            <person name="Wang S."/>
            <person name="Sekimoto S."/>
            <person name="Aerts A.L."/>
            <person name="Choi C."/>
            <person name="Clum A."/>
            <person name="LaButti K.M."/>
            <person name="Lindquist E.A."/>
            <person name="Yee Ngan C."/>
            <person name="Ohm R.A."/>
            <person name="Salamov A.A."/>
            <person name="Grigoriev I.V."/>
            <person name="Spatafora J.W."/>
            <person name="Berbee M.L."/>
        </authorList>
    </citation>
    <scope>NUCLEOTIDE SEQUENCE [LARGE SCALE GENOMIC DNA]</scope>
    <source>
        <strain evidence="5 6">JEL478</strain>
    </source>
</reference>
<keyword evidence="2" id="KW-0227">DNA damage</keyword>
<dbReference type="OrthoDB" id="342264at2759"/>
<name>A0A139AYN3_GONPJ</name>
<dbReference type="InterPro" id="IPR051579">
    <property type="entry name" value="DDR_Transcriptional_Reg"/>
</dbReference>
<dbReference type="GO" id="GO:0006974">
    <property type="term" value="P:DNA damage response"/>
    <property type="evidence" value="ECO:0007669"/>
    <property type="project" value="UniProtKB-KW"/>
</dbReference>
<organism evidence="5 6">
    <name type="scientific">Gonapodya prolifera (strain JEL478)</name>
    <name type="common">Monoblepharis prolifera</name>
    <dbReference type="NCBI Taxonomy" id="1344416"/>
    <lineage>
        <taxon>Eukaryota</taxon>
        <taxon>Fungi</taxon>
        <taxon>Fungi incertae sedis</taxon>
        <taxon>Chytridiomycota</taxon>
        <taxon>Chytridiomycota incertae sedis</taxon>
        <taxon>Monoblepharidomycetes</taxon>
        <taxon>Monoblepharidales</taxon>
        <taxon>Gonapodyaceae</taxon>
        <taxon>Gonapodya</taxon>
    </lineage>
</organism>
<dbReference type="PROSITE" id="PS50172">
    <property type="entry name" value="BRCT"/>
    <property type="match status" value="1"/>
</dbReference>
<accession>A0A139AYN3</accession>
<dbReference type="GO" id="GO:0005634">
    <property type="term" value="C:nucleus"/>
    <property type="evidence" value="ECO:0007669"/>
    <property type="project" value="UniProtKB-SubCell"/>
</dbReference>
<proteinExistence type="predicted"/>
<keyword evidence="6" id="KW-1185">Reference proteome</keyword>
<dbReference type="STRING" id="1344416.A0A139AYN3"/>
<dbReference type="InterPro" id="IPR001357">
    <property type="entry name" value="BRCT_dom"/>
</dbReference>
<dbReference type="CDD" id="cd17744">
    <property type="entry name" value="BRCT_MDC1_rpt1"/>
    <property type="match status" value="1"/>
</dbReference>
<dbReference type="PANTHER" id="PTHR23196:SF1">
    <property type="entry name" value="PAX-INTERACTING PROTEIN 1"/>
    <property type="match status" value="1"/>
</dbReference>
<dbReference type="SUPFAM" id="SSF52113">
    <property type="entry name" value="BRCT domain"/>
    <property type="match status" value="1"/>
</dbReference>
<dbReference type="AlphaFoldDB" id="A0A139AYN3"/>
<evidence type="ECO:0000313" key="5">
    <source>
        <dbReference type="EMBL" id="KXS21851.1"/>
    </source>
</evidence>
<feature type="domain" description="BRCT" evidence="4">
    <location>
        <begin position="1"/>
        <end position="48"/>
    </location>
</feature>
<sequence length="141" mass="15661">THLVTDTKIKRTVKFLAALSEGKPIVSLSWLDECKRKGGVVDAASFILNDPAAETKWGFKLAESLASSAEKEGKLLDGREFFITPNTKPGNGDLKEIVEAAGGKVACAFAESRHQHSSHWLMFSRCTRRSQPRLLRRAIHW</sequence>
<dbReference type="Pfam" id="PF16770">
    <property type="entry name" value="RTT107_BRCT_5"/>
    <property type="match status" value="1"/>
</dbReference>
<protein>
    <recommendedName>
        <fullName evidence="4">BRCT domain-containing protein</fullName>
    </recommendedName>
</protein>
<dbReference type="EMBL" id="KQ965732">
    <property type="protein sequence ID" value="KXS21851.1"/>
    <property type="molecule type" value="Genomic_DNA"/>
</dbReference>
<dbReference type="PANTHER" id="PTHR23196">
    <property type="entry name" value="PAX TRANSCRIPTION ACTIVATION DOMAIN INTERACTING PROTEIN"/>
    <property type="match status" value="1"/>
</dbReference>
<evidence type="ECO:0000256" key="3">
    <source>
        <dbReference type="ARBA" id="ARBA00023242"/>
    </source>
</evidence>
<feature type="non-terminal residue" evidence="5">
    <location>
        <position position="1"/>
    </location>
</feature>
<evidence type="ECO:0000259" key="4">
    <source>
        <dbReference type="PROSITE" id="PS50172"/>
    </source>
</evidence>
<evidence type="ECO:0000256" key="2">
    <source>
        <dbReference type="ARBA" id="ARBA00022763"/>
    </source>
</evidence>
<dbReference type="Proteomes" id="UP000070544">
    <property type="component" value="Unassembled WGS sequence"/>
</dbReference>
<evidence type="ECO:0000256" key="1">
    <source>
        <dbReference type="ARBA" id="ARBA00004123"/>
    </source>
</evidence>
<dbReference type="InterPro" id="IPR036420">
    <property type="entry name" value="BRCT_dom_sf"/>
</dbReference>
<dbReference type="Gene3D" id="3.40.50.10190">
    <property type="entry name" value="BRCT domain"/>
    <property type="match status" value="2"/>
</dbReference>
<evidence type="ECO:0000313" key="6">
    <source>
        <dbReference type="Proteomes" id="UP000070544"/>
    </source>
</evidence>
<comment type="subcellular location">
    <subcellularLocation>
        <location evidence="1">Nucleus</location>
    </subcellularLocation>
</comment>
<keyword evidence="3" id="KW-0539">Nucleus</keyword>
<gene>
    <name evidence="5" type="ORF">M427DRAFT_93252</name>
</gene>